<dbReference type="SUPFAM" id="SSF53822">
    <property type="entry name" value="Periplasmic binding protein-like I"/>
    <property type="match status" value="1"/>
</dbReference>
<name>A0A517MTR4_9BACT</name>
<keyword evidence="2" id="KW-0238">DNA-binding</keyword>
<organism evidence="5 6">
    <name type="scientific">Adhaeretor mobilis</name>
    <dbReference type="NCBI Taxonomy" id="1930276"/>
    <lineage>
        <taxon>Bacteria</taxon>
        <taxon>Pseudomonadati</taxon>
        <taxon>Planctomycetota</taxon>
        <taxon>Planctomycetia</taxon>
        <taxon>Pirellulales</taxon>
        <taxon>Lacipirellulaceae</taxon>
        <taxon>Adhaeretor</taxon>
    </lineage>
</organism>
<dbReference type="AlphaFoldDB" id="A0A517MTR4"/>
<evidence type="ECO:0000256" key="3">
    <source>
        <dbReference type="ARBA" id="ARBA00023163"/>
    </source>
</evidence>
<keyword evidence="3" id="KW-0804">Transcription</keyword>
<dbReference type="InterPro" id="IPR018062">
    <property type="entry name" value="HTH_AraC-typ_CS"/>
</dbReference>
<evidence type="ECO:0000256" key="2">
    <source>
        <dbReference type="ARBA" id="ARBA00023125"/>
    </source>
</evidence>
<dbReference type="InterPro" id="IPR028082">
    <property type="entry name" value="Peripla_BP_I"/>
</dbReference>
<evidence type="ECO:0000259" key="4">
    <source>
        <dbReference type="PROSITE" id="PS01124"/>
    </source>
</evidence>
<evidence type="ECO:0000313" key="5">
    <source>
        <dbReference type="EMBL" id="QDS98263.1"/>
    </source>
</evidence>
<dbReference type="Pfam" id="PF13377">
    <property type="entry name" value="Peripla_BP_3"/>
    <property type="match status" value="1"/>
</dbReference>
<gene>
    <name evidence="5" type="primary">xylR_1</name>
    <name evidence="5" type="ORF">HG15A2_15360</name>
</gene>
<dbReference type="GO" id="GO:0003700">
    <property type="term" value="F:DNA-binding transcription factor activity"/>
    <property type="evidence" value="ECO:0007669"/>
    <property type="project" value="InterPro"/>
</dbReference>
<dbReference type="Pfam" id="PF12833">
    <property type="entry name" value="HTH_18"/>
    <property type="match status" value="1"/>
</dbReference>
<accession>A0A517MTR4</accession>
<dbReference type="Gene3D" id="3.40.50.2300">
    <property type="match status" value="2"/>
</dbReference>
<dbReference type="InterPro" id="IPR054031">
    <property type="entry name" value="XylR_PBP1"/>
</dbReference>
<evidence type="ECO:0000256" key="1">
    <source>
        <dbReference type="ARBA" id="ARBA00023015"/>
    </source>
</evidence>
<dbReference type="InterPro" id="IPR009057">
    <property type="entry name" value="Homeodomain-like_sf"/>
</dbReference>
<dbReference type="OrthoDB" id="9795616at2"/>
<dbReference type="Pfam" id="PF22177">
    <property type="entry name" value="PBP1_XylR"/>
    <property type="match status" value="1"/>
</dbReference>
<dbReference type="InterPro" id="IPR046335">
    <property type="entry name" value="LacI/GalR-like_sensor"/>
</dbReference>
<dbReference type="CDD" id="cd01543">
    <property type="entry name" value="PBP1_XylR"/>
    <property type="match status" value="1"/>
</dbReference>
<protein>
    <submittedName>
        <fullName evidence="5">Xylose operon regulatory protein</fullName>
    </submittedName>
</protein>
<dbReference type="PANTHER" id="PTHR30146:SF24">
    <property type="entry name" value="XYLOSE OPERON REGULATORY PROTEIN"/>
    <property type="match status" value="1"/>
</dbReference>
<dbReference type="Proteomes" id="UP000319852">
    <property type="component" value="Chromosome"/>
</dbReference>
<dbReference type="SUPFAM" id="SSF46689">
    <property type="entry name" value="Homeodomain-like"/>
    <property type="match status" value="1"/>
</dbReference>
<dbReference type="GO" id="GO:0000976">
    <property type="term" value="F:transcription cis-regulatory region binding"/>
    <property type="evidence" value="ECO:0007669"/>
    <property type="project" value="TreeGrafter"/>
</dbReference>
<evidence type="ECO:0000313" key="6">
    <source>
        <dbReference type="Proteomes" id="UP000319852"/>
    </source>
</evidence>
<dbReference type="SMART" id="SM00342">
    <property type="entry name" value="HTH_ARAC"/>
    <property type="match status" value="1"/>
</dbReference>
<dbReference type="PROSITE" id="PS00041">
    <property type="entry name" value="HTH_ARAC_FAMILY_1"/>
    <property type="match status" value="1"/>
</dbReference>
<proteinExistence type="predicted"/>
<dbReference type="Gene3D" id="1.10.10.60">
    <property type="entry name" value="Homeodomain-like"/>
    <property type="match status" value="1"/>
</dbReference>
<reference evidence="5 6" key="1">
    <citation type="submission" date="2019-02" db="EMBL/GenBank/DDBJ databases">
        <title>Deep-cultivation of Planctomycetes and their phenomic and genomic characterization uncovers novel biology.</title>
        <authorList>
            <person name="Wiegand S."/>
            <person name="Jogler M."/>
            <person name="Boedeker C."/>
            <person name="Pinto D."/>
            <person name="Vollmers J."/>
            <person name="Rivas-Marin E."/>
            <person name="Kohn T."/>
            <person name="Peeters S.H."/>
            <person name="Heuer A."/>
            <person name="Rast P."/>
            <person name="Oberbeckmann S."/>
            <person name="Bunk B."/>
            <person name="Jeske O."/>
            <person name="Meyerdierks A."/>
            <person name="Storesund J.E."/>
            <person name="Kallscheuer N."/>
            <person name="Luecker S."/>
            <person name="Lage O.M."/>
            <person name="Pohl T."/>
            <person name="Merkel B.J."/>
            <person name="Hornburger P."/>
            <person name="Mueller R.-W."/>
            <person name="Bruemmer F."/>
            <person name="Labrenz M."/>
            <person name="Spormann A.M."/>
            <person name="Op den Camp H."/>
            <person name="Overmann J."/>
            <person name="Amann R."/>
            <person name="Jetten M.S.M."/>
            <person name="Mascher T."/>
            <person name="Medema M.H."/>
            <person name="Devos D.P."/>
            <person name="Kaster A.-K."/>
            <person name="Ovreas L."/>
            <person name="Rohde M."/>
            <person name="Galperin M.Y."/>
            <person name="Jogler C."/>
        </authorList>
    </citation>
    <scope>NUCLEOTIDE SEQUENCE [LARGE SCALE GENOMIC DNA]</scope>
    <source>
        <strain evidence="5 6">HG15A2</strain>
    </source>
</reference>
<dbReference type="PANTHER" id="PTHR30146">
    <property type="entry name" value="LACI-RELATED TRANSCRIPTIONAL REPRESSOR"/>
    <property type="match status" value="1"/>
</dbReference>
<dbReference type="EMBL" id="CP036263">
    <property type="protein sequence ID" value="QDS98263.1"/>
    <property type="molecule type" value="Genomic_DNA"/>
</dbReference>
<dbReference type="PROSITE" id="PS01124">
    <property type="entry name" value="HTH_ARAC_FAMILY_2"/>
    <property type="match status" value="1"/>
</dbReference>
<dbReference type="KEGG" id="amob:HG15A2_15360"/>
<dbReference type="InterPro" id="IPR018060">
    <property type="entry name" value="HTH_AraC"/>
</dbReference>
<keyword evidence="1" id="KW-0805">Transcription regulation</keyword>
<sequence>MTNQIQVRQVAVLIETEGTWEASVIRGIADYAQTYSHWHLLIDPRDHELRSALPDRWSGDGIIARIGSRLQLEQIRKRKLPTVNVDTLYEEQEGIYDVVTDDAARAQLALEHLRDRGFERFAYFAPPSHVYSAKRGLEFVAAVREAGFPCEEYKPGYRVGRKIGWEEQQRRVSSWLDSLEFPVAILTADAQRGRQLAEICHLREIRVPDEIAILAGDNDELMCDVSTPPLSGIAVAGQRIGYEAMALLDRLTQGEEISPEPRLIPPKGVTSRQSTDILSIDDETVVRALRFIRAHAFQDIAVKDILREIPVSRRCLEIQFRNYLGRSPAEEIRRVRLEKGRELLSQTTMSIREIATACGFANATRFGVAFRKREGQTPLSYRKQTFEG</sequence>
<keyword evidence="6" id="KW-1185">Reference proteome</keyword>
<feature type="domain" description="HTH araC/xylS-type" evidence="4">
    <location>
        <begin position="286"/>
        <end position="384"/>
    </location>
</feature>
<dbReference type="RefSeq" id="WP_145059280.1">
    <property type="nucleotide sequence ID" value="NZ_CP036263.1"/>
</dbReference>